<keyword evidence="19" id="KW-1185">Reference proteome</keyword>
<evidence type="ECO:0000256" key="14">
    <source>
        <dbReference type="ARBA" id="ARBA00047928"/>
    </source>
</evidence>
<accession>A0AAW1YD06</accession>
<keyword evidence="8 16" id="KW-0732">Signal</keyword>
<dbReference type="CDD" id="cd15798">
    <property type="entry name" value="PMEI-like_3"/>
    <property type="match status" value="1"/>
</dbReference>
<dbReference type="Pfam" id="PF01095">
    <property type="entry name" value="Pectinesterase"/>
    <property type="match status" value="2"/>
</dbReference>
<keyword evidence="6" id="KW-0134">Cell wall</keyword>
<keyword evidence="7" id="KW-0964">Secreted</keyword>
<evidence type="ECO:0000256" key="7">
    <source>
        <dbReference type="ARBA" id="ARBA00022525"/>
    </source>
</evidence>
<keyword evidence="9" id="KW-0378">Hydrolase</keyword>
<name>A0AAW1YD06_RUBAR</name>
<evidence type="ECO:0000313" key="18">
    <source>
        <dbReference type="EMBL" id="KAK9945707.1"/>
    </source>
</evidence>
<dbReference type="GO" id="GO:0004857">
    <property type="term" value="F:enzyme inhibitor activity"/>
    <property type="evidence" value="ECO:0007669"/>
    <property type="project" value="InterPro"/>
</dbReference>
<dbReference type="AlphaFoldDB" id="A0AAW1YD06"/>
<comment type="pathway">
    <text evidence="2">Glycan metabolism; pectin degradation; 2-dehydro-3-deoxy-D-gluconate from pectin: step 1/5.</text>
</comment>
<dbReference type="SUPFAM" id="SSF51126">
    <property type="entry name" value="Pectin lyase-like"/>
    <property type="match status" value="1"/>
</dbReference>
<dbReference type="NCBIfam" id="TIGR01614">
    <property type="entry name" value="PME_inhib"/>
    <property type="match status" value="1"/>
</dbReference>
<evidence type="ECO:0000256" key="8">
    <source>
        <dbReference type="ARBA" id="ARBA00022729"/>
    </source>
</evidence>
<dbReference type="Pfam" id="PF04043">
    <property type="entry name" value="PMEI"/>
    <property type="match status" value="1"/>
</dbReference>
<evidence type="ECO:0000259" key="17">
    <source>
        <dbReference type="SMART" id="SM00856"/>
    </source>
</evidence>
<dbReference type="InterPro" id="IPR035513">
    <property type="entry name" value="Invertase/methylesterase_inhib"/>
</dbReference>
<dbReference type="InterPro" id="IPR006501">
    <property type="entry name" value="Pectinesterase_inhib_dom"/>
</dbReference>
<evidence type="ECO:0000256" key="3">
    <source>
        <dbReference type="ARBA" id="ARBA00006027"/>
    </source>
</evidence>
<evidence type="ECO:0000256" key="12">
    <source>
        <dbReference type="ARBA" id="ARBA00023180"/>
    </source>
</evidence>
<evidence type="ECO:0000256" key="9">
    <source>
        <dbReference type="ARBA" id="ARBA00022801"/>
    </source>
</evidence>
<dbReference type="PANTHER" id="PTHR31707">
    <property type="entry name" value="PECTINESTERASE"/>
    <property type="match status" value="1"/>
</dbReference>
<reference evidence="18 19" key="1">
    <citation type="journal article" date="2023" name="G3 (Bethesda)">
        <title>A chromosome-length genome assembly and annotation of blackberry (Rubus argutus, cv. 'Hillquist').</title>
        <authorList>
            <person name="Bruna T."/>
            <person name="Aryal R."/>
            <person name="Dudchenko O."/>
            <person name="Sargent D.J."/>
            <person name="Mead D."/>
            <person name="Buti M."/>
            <person name="Cavallini A."/>
            <person name="Hytonen T."/>
            <person name="Andres J."/>
            <person name="Pham M."/>
            <person name="Weisz D."/>
            <person name="Mascagni F."/>
            <person name="Usai G."/>
            <person name="Natali L."/>
            <person name="Bassil N."/>
            <person name="Fernandez G.E."/>
            <person name="Lomsadze A."/>
            <person name="Armour M."/>
            <person name="Olukolu B."/>
            <person name="Poorten T."/>
            <person name="Britton C."/>
            <person name="Davik J."/>
            <person name="Ashrafi H."/>
            <person name="Aiden E.L."/>
            <person name="Borodovsky M."/>
            <person name="Worthington M."/>
        </authorList>
    </citation>
    <scope>NUCLEOTIDE SEQUENCE [LARGE SCALE GENOMIC DNA]</scope>
    <source>
        <strain evidence="18">PI 553951</strain>
    </source>
</reference>
<dbReference type="InterPro" id="IPR000070">
    <property type="entry name" value="Pectinesterase_cat"/>
</dbReference>
<evidence type="ECO:0000256" key="13">
    <source>
        <dbReference type="ARBA" id="ARBA00023316"/>
    </source>
</evidence>
<sequence>MDSQPFSAFKLSIFILNVIPIFLLASRSLAADASYATPASKETICKFTPNPSYCKYILPNHTTNVCDYGRYAVRKSLSQSHKLLNLVNKYLQRNSTLSKSAVHALQDCQLLAELNVDFLASSLETLNNTNQTLPSSKAEDVHTLLSAVLTNQQTCLDGVQETSSSSSSWGNLQNGLSVLLSNDTNLYSVSLALFTKGWVPKKKDEEAITWRKQILHNVDDVLVRGTVTVSQDGSGNFTTINDAVTAAPNSTKGLKGYFLIYIKAGVYEEYVNVAKNKNYLMMIGEGINKTVITGNRSVVDGWTTFNSATFVVVAPCFVAVNMTFRNTAGAIKHQAWTSYSETQQLYSKTCNIYPRLPMRGQFNAITAQGRTDPNQNTGISIHNCTIRAADDLASDNGTTKTYLGRPWKEYSTTIYMKSFIDGFIDGAGWNKWNGDFALSTLYYAEYKNKGPGSNTSSRVTWPGYHVLKKAKEAKKFTVSYFLLGKKWLPQTGVPFSGGLI</sequence>
<dbReference type="Gene3D" id="1.20.140.40">
    <property type="entry name" value="Invertase/pectin methylesterase inhibitor family protein"/>
    <property type="match status" value="1"/>
</dbReference>
<dbReference type="FunFam" id="1.20.140.40:FF:000004">
    <property type="entry name" value="Pectinesterase"/>
    <property type="match status" value="1"/>
</dbReference>
<evidence type="ECO:0000256" key="16">
    <source>
        <dbReference type="SAM" id="SignalP"/>
    </source>
</evidence>
<evidence type="ECO:0000256" key="15">
    <source>
        <dbReference type="ARBA" id="ARBA00057335"/>
    </source>
</evidence>
<comment type="similarity">
    <text evidence="4">In the C-terminal section; belongs to the pectinesterase family.</text>
</comment>
<evidence type="ECO:0000256" key="2">
    <source>
        <dbReference type="ARBA" id="ARBA00005184"/>
    </source>
</evidence>
<protein>
    <recommendedName>
        <fullName evidence="5">pectinesterase</fullName>
        <ecNumber evidence="5">3.1.1.11</ecNumber>
    </recommendedName>
</protein>
<feature type="chain" id="PRO_5043620947" description="pectinesterase" evidence="16">
    <location>
        <begin position="26"/>
        <end position="500"/>
    </location>
</feature>
<comment type="caution">
    <text evidence="18">The sequence shown here is derived from an EMBL/GenBank/DDBJ whole genome shotgun (WGS) entry which is preliminary data.</text>
</comment>
<evidence type="ECO:0000256" key="11">
    <source>
        <dbReference type="ARBA" id="ARBA00023157"/>
    </source>
</evidence>
<keyword evidence="12" id="KW-0325">Glycoprotein</keyword>
<dbReference type="EC" id="3.1.1.11" evidence="5"/>
<evidence type="ECO:0000256" key="5">
    <source>
        <dbReference type="ARBA" id="ARBA00013229"/>
    </source>
</evidence>
<dbReference type="Proteomes" id="UP001457282">
    <property type="component" value="Unassembled WGS sequence"/>
</dbReference>
<evidence type="ECO:0000256" key="6">
    <source>
        <dbReference type="ARBA" id="ARBA00022512"/>
    </source>
</evidence>
<keyword evidence="13" id="KW-0961">Cell wall biogenesis/degradation</keyword>
<dbReference type="InterPro" id="IPR011050">
    <property type="entry name" value="Pectin_lyase_fold/virulence"/>
</dbReference>
<dbReference type="GO" id="GO:0030599">
    <property type="term" value="F:pectinesterase activity"/>
    <property type="evidence" value="ECO:0007669"/>
    <property type="project" value="UniProtKB-EC"/>
</dbReference>
<evidence type="ECO:0000256" key="1">
    <source>
        <dbReference type="ARBA" id="ARBA00004191"/>
    </source>
</evidence>
<dbReference type="SUPFAM" id="SSF101148">
    <property type="entry name" value="Plant invertase/pectin methylesterase inhibitor"/>
    <property type="match status" value="1"/>
</dbReference>
<comment type="function">
    <text evidence="15">Acts in the modification of cell walls via demethylesterification of cell wall pectin.</text>
</comment>
<proteinExistence type="inferred from homology"/>
<dbReference type="SMART" id="SM00856">
    <property type="entry name" value="PMEI"/>
    <property type="match status" value="1"/>
</dbReference>
<feature type="domain" description="Pectinesterase inhibitor" evidence="17">
    <location>
        <begin position="36"/>
        <end position="193"/>
    </location>
</feature>
<keyword evidence="10" id="KW-0063">Aspartyl esterase</keyword>
<dbReference type="InterPro" id="IPR012334">
    <property type="entry name" value="Pectin_lyas_fold"/>
</dbReference>
<evidence type="ECO:0000256" key="4">
    <source>
        <dbReference type="ARBA" id="ARBA00007786"/>
    </source>
</evidence>
<dbReference type="GO" id="GO:0042545">
    <property type="term" value="P:cell wall modification"/>
    <property type="evidence" value="ECO:0007669"/>
    <property type="project" value="InterPro"/>
</dbReference>
<organism evidence="18 19">
    <name type="scientific">Rubus argutus</name>
    <name type="common">Southern blackberry</name>
    <dbReference type="NCBI Taxonomy" id="59490"/>
    <lineage>
        <taxon>Eukaryota</taxon>
        <taxon>Viridiplantae</taxon>
        <taxon>Streptophyta</taxon>
        <taxon>Embryophyta</taxon>
        <taxon>Tracheophyta</taxon>
        <taxon>Spermatophyta</taxon>
        <taxon>Magnoliopsida</taxon>
        <taxon>eudicotyledons</taxon>
        <taxon>Gunneridae</taxon>
        <taxon>Pentapetalae</taxon>
        <taxon>rosids</taxon>
        <taxon>fabids</taxon>
        <taxon>Rosales</taxon>
        <taxon>Rosaceae</taxon>
        <taxon>Rosoideae</taxon>
        <taxon>Rosoideae incertae sedis</taxon>
        <taxon>Rubus</taxon>
    </lineage>
</organism>
<dbReference type="Gene3D" id="2.160.20.10">
    <property type="entry name" value="Single-stranded right-handed beta-helix, Pectin lyase-like"/>
    <property type="match status" value="1"/>
</dbReference>
<comment type="catalytic activity">
    <reaction evidence="14">
        <text>[(1-&gt;4)-alpha-D-galacturonosyl methyl ester](n) + n H2O = [(1-&gt;4)-alpha-D-galacturonosyl](n) + n methanol + n H(+)</text>
        <dbReference type="Rhea" id="RHEA:22380"/>
        <dbReference type="Rhea" id="RHEA-COMP:14570"/>
        <dbReference type="Rhea" id="RHEA-COMP:14573"/>
        <dbReference type="ChEBI" id="CHEBI:15377"/>
        <dbReference type="ChEBI" id="CHEBI:15378"/>
        <dbReference type="ChEBI" id="CHEBI:17790"/>
        <dbReference type="ChEBI" id="CHEBI:140522"/>
        <dbReference type="ChEBI" id="CHEBI:140523"/>
        <dbReference type="EC" id="3.1.1.11"/>
    </reaction>
</comment>
<comment type="similarity">
    <text evidence="3">In the N-terminal section; belongs to the PMEI family.</text>
</comment>
<evidence type="ECO:0000256" key="10">
    <source>
        <dbReference type="ARBA" id="ARBA00023085"/>
    </source>
</evidence>
<evidence type="ECO:0000313" key="19">
    <source>
        <dbReference type="Proteomes" id="UP001457282"/>
    </source>
</evidence>
<comment type="subcellular location">
    <subcellularLocation>
        <location evidence="1">Secreted</location>
        <location evidence="1">Cell wall</location>
    </subcellularLocation>
</comment>
<gene>
    <name evidence="18" type="ORF">M0R45_011206</name>
</gene>
<feature type="signal peptide" evidence="16">
    <location>
        <begin position="1"/>
        <end position="25"/>
    </location>
</feature>
<keyword evidence="11" id="KW-1015">Disulfide bond</keyword>
<dbReference type="EMBL" id="JBEDUW010000002">
    <property type="protein sequence ID" value="KAK9945707.1"/>
    <property type="molecule type" value="Genomic_DNA"/>
</dbReference>